<evidence type="ECO:0000256" key="5">
    <source>
        <dbReference type="ARBA" id="ARBA00022485"/>
    </source>
</evidence>
<evidence type="ECO:0000313" key="16">
    <source>
        <dbReference type="EMBL" id="GAA4785781.1"/>
    </source>
</evidence>
<dbReference type="Gene3D" id="3.30.750.200">
    <property type="match status" value="1"/>
</dbReference>
<evidence type="ECO:0000256" key="13">
    <source>
        <dbReference type="ARBA" id="ARBA00048321"/>
    </source>
</evidence>
<dbReference type="SFLD" id="SFLDS00029">
    <property type="entry name" value="Radical_SAM"/>
    <property type="match status" value="1"/>
</dbReference>
<dbReference type="SMART" id="SM00729">
    <property type="entry name" value="Elp3"/>
    <property type="match status" value="1"/>
</dbReference>
<dbReference type="PROSITE" id="PS51918">
    <property type="entry name" value="RADICAL_SAM"/>
    <property type="match status" value="1"/>
</dbReference>
<keyword evidence="8 14" id="KW-0479">Metal-binding</keyword>
<comment type="cofactor">
    <cofactor evidence="14">
        <name>[4Fe-4S] cluster</name>
        <dbReference type="ChEBI" id="CHEBI:49883"/>
    </cofactor>
    <text evidence="14">Binds 1 [4Fe-4S] cluster. The cluster is coordinated with 3 cysteines and an exchangeable S-adenosyl-L-methionine.</text>
</comment>
<dbReference type="InterPro" id="IPR058240">
    <property type="entry name" value="rSAM_sf"/>
</dbReference>
<dbReference type="Pfam" id="PF04055">
    <property type="entry name" value="Radical_SAM"/>
    <property type="match status" value="1"/>
</dbReference>
<evidence type="ECO:0000256" key="14">
    <source>
        <dbReference type="PIRNR" id="PIRNR000167"/>
    </source>
</evidence>
<dbReference type="SFLD" id="SFLDG01065">
    <property type="entry name" value="anaerobic_coproporphyrinogen-I"/>
    <property type="match status" value="1"/>
</dbReference>
<evidence type="ECO:0000256" key="2">
    <source>
        <dbReference type="ARBA" id="ARBA00004785"/>
    </source>
</evidence>
<dbReference type="EMBL" id="BAABJE010000002">
    <property type="protein sequence ID" value="GAA4785781.1"/>
    <property type="molecule type" value="Genomic_DNA"/>
</dbReference>
<proteinExistence type="inferred from homology"/>
<dbReference type="InterPro" id="IPR004558">
    <property type="entry name" value="Coprogen_oxidase_HemN"/>
</dbReference>
<comment type="pathway">
    <text evidence="2 14">Porphyrin-containing compound metabolism; protoporphyrin-IX biosynthesis; protoporphyrinogen-IX from coproporphyrinogen-III (AdoMet route): step 1/1.</text>
</comment>
<accession>A0ABP9ASW7</accession>
<name>A0ABP9ASW7_9GAMM</name>
<evidence type="ECO:0000256" key="8">
    <source>
        <dbReference type="ARBA" id="ARBA00022723"/>
    </source>
</evidence>
<keyword evidence="6 14" id="KW-0963">Cytoplasm</keyword>
<evidence type="ECO:0000259" key="15">
    <source>
        <dbReference type="PROSITE" id="PS51918"/>
    </source>
</evidence>
<dbReference type="InterPro" id="IPR010723">
    <property type="entry name" value="HemN_C"/>
</dbReference>
<evidence type="ECO:0000313" key="17">
    <source>
        <dbReference type="Proteomes" id="UP001499959"/>
    </source>
</evidence>
<keyword evidence="9 14" id="KW-0560">Oxidoreductase</keyword>
<keyword evidence="12 14" id="KW-0627">Porphyrin biosynthesis</keyword>
<evidence type="ECO:0000256" key="9">
    <source>
        <dbReference type="ARBA" id="ARBA00023002"/>
    </source>
</evidence>
<evidence type="ECO:0000256" key="11">
    <source>
        <dbReference type="ARBA" id="ARBA00023014"/>
    </source>
</evidence>
<gene>
    <name evidence="16" type="primary">hemN</name>
    <name evidence="16" type="ORF">GCM10023307_08110</name>
</gene>
<dbReference type="EC" id="1.3.98.3" evidence="14"/>
<dbReference type="PANTHER" id="PTHR13932">
    <property type="entry name" value="COPROPORPHYRINIGEN III OXIDASE"/>
    <property type="match status" value="1"/>
</dbReference>
<comment type="similarity">
    <text evidence="3 14">Belongs to the anaerobic coproporphyrinogen-III oxidase family.</text>
</comment>
<dbReference type="CDD" id="cd01335">
    <property type="entry name" value="Radical_SAM"/>
    <property type="match status" value="1"/>
</dbReference>
<keyword evidence="10 14" id="KW-0408">Iron</keyword>
<comment type="subcellular location">
    <subcellularLocation>
        <location evidence="1 14">Cytoplasm</location>
    </subcellularLocation>
</comment>
<evidence type="ECO:0000256" key="7">
    <source>
        <dbReference type="ARBA" id="ARBA00022691"/>
    </source>
</evidence>
<comment type="catalytic activity">
    <reaction evidence="13 14">
        <text>coproporphyrinogen III + 2 S-adenosyl-L-methionine = protoporphyrinogen IX + 2 5'-deoxyadenosine + 2 L-methionine + 2 CO2</text>
        <dbReference type="Rhea" id="RHEA:15425"/>
        <dbReference type="ChEBI" id="CHEBI:16526"/>
        <dbReference type="ChEBI" id="CHEBI:17319"/>
        <dbReference type="ChEBI" id="CHEBI:57307"/>
        <dbReference type="ChEBI" id="CHEBI:57309"/>
        <dbReference type="ChEBI" id="CHEBI:57844"/>
        <dbReference type="ChEBI" id="CHEBI:59789"/>
        <dbReference type="EC" id="1.3.98.3"/>
    </reaction>
</comment>
<organism evidence="16 17">
    <name type="scientific">Lysobacter hankyongensis</name>
    <dbReference type="NCBI Taxonomy" id="1176535"/>
    <lineage>
        <taxon>Bacteria</taxon>
        <taxon>Pseudomonadati</taxon>
        <taxon>Pseudomonadota</taxon>
        <taxon>Gammaproteobacteria</taxon>
        <taxon>Lysobacterales</taxon>
        <taxon>Lysobacteraceae</taxon>
        <taxon>Lysobacter</taxon>
    </lineage>
</organism>
<evidence type="ECO:0000256" key="10">
    <source>
        <dbReference type="ARBA" id="ARBA00023004"/>
    </source>
</evidence>
<reference evidence="17" key="1">
    <citation type="journal article" date="2019" name="Int. J. Syst. Evol. Microbiol.">
        <title>The Global Catalogue of Microorganisms (GCM) 10K type strain sequencing project: providing services to taxonomists for standard genome sequencing and annotation.</title>
        <authorList>
            <consortium name="The Broad Institute Genomics Platform"/>
            <consortium name="The Broad Institute Genome Sequencing Center for Infectious Disease"/>
            <person name="Wu L."/>
            <person name="Ma J."/>
        </authorList>
    </citation>
    <scope>NUCLEOTIDE SEQUENCE [LARGE SCALE GENOMIC DNA]</scope>
    <source>
        <strain evidence="17">JCM 18204</strain>
    </source>
</reference>
<comment type="caution">
    <text evidence="16">The sequence shown here is derived from an EMBL/GenBank/DDBJ whole genome shotgun (WGS) entry which is preliminary data.</text>
</comment>
<sequence length="473" mass="52950">MMPALAFDADLLRRYDRPGPRYTSYPTAPQFHADFGEDALRRAIHDSNGDPIPRRLSIYVHVPFCLSPCFYCGCNRVITRDKTRADAYLTHLCREIAAIAPLFDRDREVIQLHFGGGTPNFLSPTQLRCMVDVLKRHFRFSDAADRDISIEVDPRTVLPQDMAELAAAGFNRASLGVQDFDPAVQEAVNRIQGVEQTRAVVEACRTHGFRSVNIDLIYGLPNQTIDGFRRTLETVIAMRPDRLAVYSYAHLPDMFKAQRQLDASLLPDAETKLALLQLAIETLTAAGYVYIGMDHFALPDDELAQAQERGGLHRNFMGYTTHADSDLIGLGVSAISHLGDSYSQNPRDLPSWQIALDEGRLPVFRGMFLSEDDQLRADLIQRLMCQGEIPVSALERRYGIEFGVYFADALARLEPLAEDGLVVIGDERIDVTARGRLLLRNIAMCFDRYLPAPQAPATDVGGQEHRPRFSKAI</sequence>
<dbReference type="InterPro" id="IPR007197">
    <property type="entry name" value="rSAM"/>
</dbReference>
<keyword evidence="5 14" id="KW-0004">4Fe-4S</keyword>
<evidence type="ECO:0000256" key="6">
    <source>
        <dbReference type="ARBA" id="ARBA00022490"/>
    </source>
</evidence>
<dbReference type="Gene3D" id="1.10.10.920">
    <property type="match status" value="1"/>
</dbReference>
<dbReference type="PANTHER" id="PTHR13932:SF6">
    <property type="entry name" value="OXYGEN-INDEPENDENT COPROPORPHYRINOGEN III OXIDASE"/>
    <property type="match status" value="1"/>
</dbReference>
<keyword evidence="7 14" id="KW-0949">S-adenosyl-L-methionine</keyword>
<feature type="domain" description="Radical SAM core" evidence="15">
    <location>
        <begin position="50"/>
        <end position="286"/>
    </location>
</feature>
<dbReference type="PIRSF" id="PIRSF000167">
    <property type="entry name" value="HemN"/>
    <property type="match status" value="1"/>
</dbReference>
<dbReference type="NCBIfam" id="TIGR00538">
    <property type="entry name" value="hemN"/>
    <property type="match status" value="1"/>
</dbReference>
<evidence type="ECO:0000256" key="12">
    <source>
        <dbReference type="ARBA" id="ARBA00023244"/>
    </source>
</evidence>
<keyword evidence="11 14" id="KW-0411">Iron-sulfur</keyword>
<dbReference type="InterPro" id="IPR034505">
    <property type="entry name" value="Coproporphyrinogen-III_oxidase"/>
</dbReference>
<dbReference type="Proteomes" id="UP001499959">
    <property type="component" value="Unassembled WGS sequence"/>
</dbReference>
<protein>
    <recommendedName>
        <fullName evidence="14">Coproporphyrinogen-III oxidase</fullName>
        <ecNumber evidence="14">1.3.98.3</ecNumber>
    </recommendedName>
</protein>
<evidence type="ECO:0000256" key="1">
    <source>
        <dbReference type="ARBA" id="ARBA00004496"/>
    </source>
</evidence>
<evidence type="ECO:0000256" key="4">
    <source>
        <dbReference type="ARBA" id="ARBA00011245"/>
    </source>
</evidence>
<keyword evidence="17" id="KW-1185">Reference proteome</keyword>
<dbReference type="Pfam" id="PF06969">
    <property type="entry name" value="HemN_C"/>
    <property type="match status" value="1"/>
</dbReference>
<evidence type="ECO:0000256" key="3">
    <source>
        <dbReference type="ARBA" id="ARBA00005493"/>
    </source>
</evidence>
<dbReference type="InterPro" id="IPR006638">
    <property type="entry name" value="Elp3/MiaA/NifB-like_rSAM"/>
</dbReference>
<comment type="subunit">
    <text evidence="4">Monomer.</text>
</comment>
<dbReference type="SUPFAM" id="SSF102114">
    <property type="entry name" value="Radical SAM enzymes"/>
    <property type="match status" value="1"/>
</dbReference>